<feature type="signal peptide" evidence="1">
    <location>
        <begin position="1"/>
        <end position="25"/>
    </location>
</feature>
<evidence type="ECO:0000313" key="3">
    <source>
        <dbReference type="Proteomes" id="UP000838412"/>
    </source>
</evidence>
<name>A0A8K0EBV2_BRALA</name>
<dbReference type="AlphaFoldDB" id="A0A8K0EBV2"/>
<evidence type="ECO:0000256" key="1">
    <source>
        <dbReference type="SAM" id="SignalP"/>
    </source>
</evidence>
<protein>
    <submittedName>
        <fullName evidence="2">Hypp7474 protein</fullName>
    </submittedName>
</protein>
<feature type="chain" id="PRO_5035474793" evidence="1">
    <location>
        <begin position="26"/>
        <end position="94"/>
    </location>
</feature>
<sequence>MKVSTLSALLLTLVCCAMLAEVVTGGKGDLDSLKTKKDVIRYIKAADDQIAAAKDVYAKLVAMGKIKLAKRFQKRAKSYFKKLSRKGENNEDNE</sequence>
<evidence type="ECO:0000313" key="2">
    <source>
        <dbReference type="EMBL" id="CAH1245389.1"/>
    </source>
</evidence>
<gene>
    <name evidence="2" type="primary">Hypp7474</name>
    <name evidence="2" type="ORF">BLAG_LOCUS7740</name>
</gene>
<organism evidence="2 3">
    <name type="scientific">Branchiostoma lanceolatum</name>
    <name type="common">Common lancelet</name>
    <name type="synonym">Amphioxus lanceolatum</name>
    <dbReference type="NCBI Taxonomy" id="7740"/>
    <lineage>
        <taxon>Eukaryota</taxon>
        <taxon>Metazoa</taxon>
        <taxon>Chordata</taxon>
        <taxon>Cephalochordata</taxon>
        <taxon>Leptocardii</taxon>
        <taxon>Amphioxiformes</taxon>
        <taxon>Branchiostomatidae</taxon>
        <taxon>Branchiostoma</taxon>
    </lineage>
</organism>
<reference evidence="2" key="1">
    <citation type="submission" date="2022-01" db="EMBL/GenBank/DDBJ databases">
        <authorList>
            <person name="Braso-Vives M."/>
        </authorList>
    </citation>
    <scope>NUCLEOTIDE SEQUENCE</scope>
</reference>
<keyword evidence="3" id="KW-1185">Reference proteome</keyword>
<accession>A0A8K0EBV2</accession>
<dbReference type="Proteomes" id="UP000838412">
    <property type="component" value="Chromosome 14"/>
</dbReference>
<dbReference type="EMBL" id="OV696699">
    <property type="protein sequence ID" value="CAH1245389.1"/>
    <property type="molecule type" value="Genomic_DNA"/>
</dbReference>
<keyword evidence="1" id="KW-0732">Signal</keyword>
<proteinExistence type="predicted"/>